<name>L0KED2_MESAW</name>
<evidence type="ECO:0000256" key="1">
    <source>
        <dbReference type="ARBA" id="ARBA00004127"/>
    </source>
</evidence>
<keyword evidence="3 5" id="KW-1133">Transmembrane helix</keyword>
<accession>L0KED2</accession>
<dbReference type="AlphaFoldDB" id="L0KED2"/>
<dbReference type="GO" id="GO:0012505">
    <property type="term" value="C:endomembrane system"/>
    <property type="evidence" value="ECO:0007669"/>
    <property type="project" value="UniProtKB-SubCell"/>
</dbReference>
<sequence>MPRDALIEGERLVSAINGVPQWPGLHQSAQENAKMTYASLKPVSQAFDQRKRLIFIRVAAVLAVLLLFLTKPALSEGSNGHETLEFLGFCLVLACVAGRLWSILYVGGKKNEELVSTGPFSMSQNPLYFFSTVGAVGIGLLYGSVVAAAALGVASFLIFRVTARREAEYLLGKFGPAYSAYIKATPRFWPNPLLYHDNDELRFSTRALRRTFFDGLYFLAIFPAIELIEYFRETGVLFPAFITLY</sequence>
<keyword evidence="2 5" id="KW-0812">Transmembrane</keyword>
<dbReference type="HOGENOM" id="CLU_083238_0_0_5"/>
<dbReference type="Gene3D" id="1.20.120.1630">
    <property type="match status" value="1"/>
</dbReference>
<proteinExistence type="predicted"/>
<evidence type="ECO:0000256" key="4">
    <source>
        <dbReference type="ARBA" id="ARBA00023136"/>
    </source>
</evidence>
<dbReference type="InterPro" id="IPR007318">
    <property type="entry name" value="Phopholipid_MeTrfase"/>
</dbReference>
<dbReference type="EMBL" id="CP003358">
    <property type="protein sequence ID" value="AGB43356.1"/>
    <property type="molecule type" value="Genomic_DNA"/>
</dbReference>
<dbReference type="STRING" id="754035.Mesau_00872"/>
<evidence type="ECO:0000256" key="2">
    <source>
        <dbReference type="ARBA" id="ARBA00022692"/>
    </source>
</evidence>
<organism evidence="6 7">
    <name type="scientific">Mesorhizobium australicum (strain HAMBI 3006 / LMG 24608 / WSM2073)</name>
    <dbReference type="NCBI Taxonomy" id="754035"/>
    <lineage>
        <taxon>Bacteria</taxon>
        <taxon>Pseudomonadati</taxon>
        <taxon>Pseudomonadota</taxon>
        <taxon>Alphaproteobacteria</taxon>
        <taxon>Hyphomicrobiales</taxon>
        <taxon>Phyllobacteriaceae</taxon>
        <taxon>Mesorhizobium</taxon>
    </lineage>
</organism>
<gene>
    <name evidence="6" type="ordered locus">Mesau_00872</name>
</gene>
<dbReference type="Proteomes" id="UP000010998">
    <property type="component" value="Chromosome"/>
</dbReference>
<evidence type="ECO:0000256" key="3">
    <source>
        <dbReference type="ARBA" id="ARBA00022989"/>
    </source>
</evidence>
<reference evidence="7" key="1">
    <citation type="submission" date="2012-02" db="EMBL/GenBank/DDBJ databases">
        <title>Complete sequence of Mesorhizobium australicum WSM2073.</title>
        <authorList>
            <person name="Lucas S."/>
            <person name="Han J."/>
            <person name="Lapidus A."/>
            <person name="Cheng J.-F."/>
            <person name="Goodwin L."/>
            <person name="Pitluck S."/>
            <person name="Peters L."/>
            <person name="Gu W."/>
            <person name="Detter J.C."/>
            <person name="Han C."/>
            <person name="Tapia R."/>
            <person name="Land M."/>
            <person name="Hauser L."/>
            <person name="Kyrpides N."/>
            <person name="Ivanova N."/>
            <person name="Pagani I."/>
            <person name="Reeve W.G."/>
            <person name="Howieson J.G."/>
            <person name="Tiwari R.P."/>
            <person name="O'Hara G.W."/>
            <person name="Atkins C.A."/>
            <person name="Ronson C.W."/>
            <person name="Nandasena K.G."/>
            <person name="Woyke T."/>
        </authorList>
    </citation>
    <scope>NUCLEOTIDE SEQUENCE [LARGE SCALE GENOMIC DNA]</scope>
    <source>
        <strain evidence="7">LMG 24608 / HAMBI 3006 / WSM2073</strain>
    </source>
</reference>
<evidence type="ECO:0000313" key="6">
    <source>
        <dbReference type="EMBL" id="AGB43356.1"/>
    </source>
</evidence>
<evidence type="ECO:0008006" key="8">
    <source>
        <dbReference type="Google" id="ProtNLM"/>
    </source>
</evidence>
<protein>
    <recommendedName>
        <fullName evidence="8">Protein-S-isoprenylcysteine O-methyltransferase Ste14</fullName>
    </recommendedName>
</protein>
<dbReference type="eggNOG" id="COG2020">
    <property type="taxonomic scope" value="Bacteria"/>
</dbReference>
<comment type="subcellular location">
    <subcellularLocation>
        <location evidence="1">Endomembrane system</location>
        <topology evidence="1">Multi-pass membrane protein</topology>
    </subcellularLocation>
</comment>
<keyword evidence="4 5" id="KW-0472">Membrane</keyword>
<dbReference type="KEGG" id="mam:Mesau_00872"/>
<feature type="transmembrane region" description="Helical" evidence="5">
    <location>
        <begin position="86"/>
        <end position="107"/>
    </location>
</feature>
<evidence type="ECO:0000256" key="5">
    <source>
        <dbReference type="SAM" id="Phobius"/>
    </source>
</evidence>
<feature type="transmembrane region" description="Helical" evidence="5">
    <location>
        <begin position="54"/>
        <end position="74"/>
    </location>
</feature>
<feature type="transmembrane region" description="Helical" evidence="5">
    <location>
        <begin position="127"/>
        <end position="159"/>
    </location>
</feature>
<keyword evidence="7" id="KW-1185">Reference proteome</keyword>
<evidence type="ECO:0000313" key="7">
    <source>
        <dbReference type="Proteomes" id="UP000010998"/>
    </source>
</evidence>
<dbReference type="Pfam" id="PF04191">
    <property type="entry name" value="PEMT"/>
    <property type="match status" value="1"/>
</dbReference>